<dbReference type="Gene3D" id="3.30.70.270">
    <property type="match status" value="1"/>
</dbReference>
<dbReference type="PANTHER" id="PTHR37984:SF5">
    <property type="entry name" value="PROTEIN NYNRIN-LIKE"/>
    <property type="match status" value="1"/>
</dbReference>
<sequence>MAELGILGKVKYTEWAAPIVPVDKPDGSYRICGDYKVTINSVLKTKEHPLSTPQELFMKLNGGQKFTKLDMSNVYQQVVLDEGSRQLVCINTNLGLYRYIRHPFDVSSATAIFQENMEKILVGLEGAVCYVGDIIVTRRTGDEHKENLYKMLQRLADWGIRLRK</sequence>
<feature type="domain" description="Reverse transcriptase" evidence="1">
    <location>
        <begin position="22"/>
        <end position="163"/>
    </location>
</feature>
<dbReference type="OrthoDB" id="775972at2759"/>
<dbReference type="InterPro" id="IPR043502">
    <property type="entry name" value="DNA/RNA_pol_sf"/>
</dbReference>
<evidence type="ECO:0000313" key="3">
    <source>
        <dbReference type="Proteomes" id="UP001152320"/>
    </source>
</evidence>
<dbReference type="InterPro" id="IPR050951">
    <property type="entry name" value="Retrovirus_Pol_polyprotein"/>
</dbReference>
<comment type="caution">
    <text evidence="2">The sequence shown here is derived from an EMBL/GenBank/DDBJ whole genome shotgun (WGS) entry which is preliminary data.</text>
</comment>
<dbReference type="Pfam" id="PF00078">
    <property type="entry name" value="RVT_1"/>
    <property type="match status" value="1"/>
</dbReference>
<dbReference type="InterPro" id="IPR000477">
    <property type="entry name" value="RT_dom"/>
</dbReference>
<dbReference type="PANTHER" id="PTHR37984">
    <property type="entry name" value="PROTEIN CBG26694"/>
    <property type="match status" value="1"/>
</dbReference>
<reference evidence="2" key="1">
    <citation type="submission" date="2021-10" db="EMBL/GenBank/DDBJ databases">
        <title>Tropical sea cucumber genome reveals ecological adaptation and Cuvierian tubules defense mechanism.</title>
        <authorList>
            <person name="Chen T."/>
        </authorList>
    </citation>
    <scope>NUCLEOTIDE SEQUENCE</scope>
    <source>
        <strain evidence="2">Nanhai2018</strain>
        <tissue evidence="2">Muscle</tissue>
    </source>
</reference>
<protein>
    <recommendedName>
        <fullName evidence="1">Reverse transcriptase domain-containing protein</fullName>
    </recommendedName>
</protein>
<organism evidence="2 3">
    <name type="scientific">Holothuria leucospilota</name>
    <name type="common">Black long sea cucumber</name>
    <name type="synonym">Mertensiothuria leucospilota</name>
    <dbReference type="NCBI Taxonomy" id="206669"/>
    <lineage>
        <taxon>Eukaryota</taxon>
        <taxon>Metazoa</taxon>
        <taxon>Echinodermata</taxon>
        <taxon>Eleutherozoa</taxon>
        <taxon>Echinozoa</taxon>
        <taxon>Holothuroidea</taxon>
        <taxon>Aspidochirotacea</taxon>
        <taxon>Aspidochirotida</taxon>
        <taxon>Holothuriidae</taxon>
        <taxon>Holothuria</taxon>
    </lineage>
</organism>
<dbReference type="CDD" id="cd01647">
    <property type="entry name" value="RT_LTR"/>
    <property type="match status" value="1"/>
</dbReference>
<gene>
    <name evidence="2" type="ORF">HOLleu_04563</name>
</gene>
<evidence type="ECO:0000259" key="1">
    <source>
        <dbReference type="Pfam" id="PF00078"/>
    </source>
</evidence>
<evidence type="ECO:0000313" key="2">
    <source>
        <dbReference type="EMBL" id="KAJ8051114.1"/>
    </source>
</evidence>
<dbReference type="Proteomes" id="UP001152320">
    <property type="component" value="Chromosome 1"/>
</dbReference>
<accession>A0A9Q1CUH2</accession>
<dbReference type="EMBL" id="JAIZAY010000001">
    <property type="protein sequence ID" value="KAJ8051114.1"/>
    <property type="molecule type" value="Genomic_DNA"/>
</dbReference>
<dbReference type="InterPro" id="IPR043128">
    <property type="entry name" value="Rev_trsase/Diguanyl_cyclase"/>
</dbReference>
<dbReference type="SUPFAM" id="SSF56672">
    <property type="entry name" value="DNA/RNA polymerases"/>
    <property type="match status" value="1"/>
</dbReference>
<dbReference type="AlphaFoldDB" id="A0A9Q1CUH2"/>
<proteinExistence type="predicted"/>
<keyword evidence="3" id="KW-1185">Reference proteome</keyword>
<name>A0A9Q1CUH2_HOLLE</name>
<dbReference type="Gene3D" id="3.10.10.10">
    <property type="entry name" value="HIV Type 1 Reverse Transcriptase, subunit A, domain 1"/>
    <property type="match status" value="1"/>
</dbReference>